<name>A0AAE9W0M5_9CAUD</name>
<gene>
    <name evidence="1" type="ORF">A73_264</name>
</gene>
<reference evidence="1 2" key="1">
    <citation type="submission" date="2022-11" db="EMBL/GenBank/DDBJ databases">
        <authorList>
            <person name="Cortes-Martin A."/>
            <person name="Buttimer C.T.H."/>
            <person name="Hill C."/>
        </authorList>
    </citation>
    <scope>NUCLEOTIDE SEQUENCE [LARGE SCALE GENOMIC DNA]</scope>
</reference>
<keyword evidence="2" id="KW-1185">Reference proteome</keyword>
<sequence>MAGALRLLMALMESLLYSWNSSQLDSNKLVLFFPQVGAGQNWRGLESPHLLDWKEGACGAYKLYYVKCRSKSVF</sequence>
<evidence type="ECO:0000313" key="1">
    <source>
        <dbReference type="EMBL" id="WBF77690.1"/>
    </source>
</evidence>
<protein>
    <submittedName>
        <fullName evidence="1">Uncharacterized protein</fullName>
    </submittedName>
</protein>
<evidence type="ECO:0000313" key="2">
    <source>
        <dbReference type="Proteomes" id="UP001223579"/>
    </source>
</evidence>
<organism evidence="1 2">
    <name type="scientific">Escherichia phage A73</name>
    <dbReference type="NCBI Taxonomy" id="3003819"/>
    <lineage>
        <taxon>Viruses</taxon>
        <taxon>Duplodnaviria</taxon>
        <taxon>Heunggongvirae</taxon>
        <taxon>Uroviricota</taxon>
        <taxon>Caudoviricetes</taxon>
        <taxon>Vequintavirinae</taxon>
        <taxon>Septuagintavirus</taxon>
        <taxon>Septuagintavirus A73</taxon>
    </lineage>
</organism>
<accession>A0AAE9W0M5</accession>
<proteinExistence type="predicted"/>
<dbReference type="EMBL" id="OP778609">
    <property type="protein sequence ID" value="WBF77690.1"/>
    <property type="molecule type" value="Genomic_DNA"/>
</dbReference>
<dbReference type="Proteomes" id="UP001223579">
    <property type="component" value="Segment"/>
</dbReference>